<accession>W9GWS8</accession>
<reference evidence="2 3" key="1">
    <citation type="submission" date="2013-08" db="EMBL/GenBank/DDBJ databases">
        <title>The genome sequence of Skermanella stibiiresistens.</title>
        <authorList>
            <person name="Zhu W."/>
            <person name="Wang G."/>
        </authorList>
    </citation>
    <scope>NUCLEOTIDE SEQUENCE [LARGE SCALE GENOMIC DNA]</scope>
    <source>
        <strain evidence="2 3">SB22</strain>
    </source>
</reference>
<feature type="transmembrane region" description="Helical" evidence="1">
    <location>
        <begin position="12"/>
        <end position="35"/>
    </location>
</feature>
<gene>
    <name evidence="2" type="ORF">N825_23265</name>
</gene>
<sequence length="190" mass="21367">MNYTFIATGLFTVGPVWGVVTFIQTLVLFICFYWFRVQLRAIYGVIEMLVALGVIILAFHEFHRVLMTETVDPQEAVKCIRSLGILTSDALAGCLEPKKVTVEGYRFLFISAAVKLAAGVYIGVRGLDNLDDAIKGSGFWRRRFDIAFYDNRGTRPRYVPIEGGMPIGWAARARTGKEAVPLSQANRRYY</sequence>
<dbReference type="AlphaFoldDB" id="W9GWS8"/>
<feature type="transmembrane region" description="Helical" evidence="1">
    <location>
        <begin position="41"/>
        <end position="59"/>
    </location>
</feature>
<keyword evidence="1" id="KW-1133">Transmembrane helix</keyword>
<evidence type="ECO:0000256" key="1">
    <source>
        <dbReference type="SAM" id="Phobius"/>
    </source>
</evidence>
<protein>
    <submittedName>
        <fullName evidence="2">Uncharacterized protein</fullName>
    </submittedName>
</protein>
<evidence type="ECO:0000313" key="2">
    <source>
        <dbReference type="EMBL" id="EWY36907.1"/>
    </source>
</evidence>
<comment type="caution">
    <text evidence="2">The sequence shown here is derived from an EMBL/GenBank/DDBJ whole genome shotgun (WGS) entry which is preliminary data.</text>
</comment>
<organism evidence="2 3">
    <name type="scientific">Skermanella stibiiresistens SB22</name>
    <dbReference type="NCBI Taxonomy" id="1385369"/>
    <lineage>
        <taxon>Bacteria</taxon>
        <taxon>Pseudomonadati</taxon>
        <taxon>Pseudomonadota</taxon>
        <taxon>Alphaproteobacteria</taxon>
        <taxon>Rhodospirillales</taxon>
        <taxon>Azospirillaceae</taxon>
        <taxon>Skermanella</taxon>
    </lineage>
</organism>
<proteinExistence type="predicted"/>
<keyword evidence="1" id="KW-0472">Membrane</keyword>
<dbReference type="EMBL" id="AVFL01000034">
    <property type="protein sequence ID" value="EWY36907.1"/>
    <property type="molecule type" value="Genomic_DNA"/>
</dbReference>
<keyword evidence="3" id="KW-1185">Reference proteome</keyword>
<name>W9GWS8_9PROT</name>
<evidence type="ECO:0000313" key="3">
    <source>
        <dbReference type="Proteomes" id="UP000019486"/>
    </source>
</evidence>
<keyword evidence="1" id="KW-0812">Transmembrane</keyword>
<dbReference type="Proteomes" id="UP000019486">
    <property type="component" value="Unassembled WGS sequence"/>
</dbReference>